<dbReference type="Proteomes" id="UP000631576">
    <property type="component" value="Unassembled WGS sequence"/>
</dbReference>
<accession>A0ABR7GBL7</accession>
<dbReference type="Gene3D" id="3.30.70.100">
    <property type="match status" value="1"/>
</dbReference>
<comment type="caution">
    <text evidence="2">The sequence shown here is derived from an EMBL/GenBank/DDBJ whole genome shotgun (WGS) entry which is preliminary data.</text>
</comment>
<dbReference type="InterPro" id="IPR036163">
    <property type="entry name" value="HMA_dom_sf"/>
</dbReference>
<dbReference type="RefSeq" id="WP_118737830.1">
    <property type="nucleotide sequence ID" value="NZ_JACOPE010000001.1"/>
</dbReference>
<dbReference type="PROSITE" id="PS50846">
    <property type="entry name" value="HMA_2"/>
    <property type="match status" value="1"/>
</dbReference>
<evidence type="ECO:0000259" key="1">
    <source>
        <dbReference type="PROSITE" id="PS50846"/>
    </source>
</evidence>
<dbReference type="CDD" id="cd00371">
    <property type="entry name" value="HMA"/>
    <property type="match status" value="1"/>
</dbReference>
<feature type="domain" description="HMA" evidence="1">
    <location>
        <begin position="2"/>
        <end position="67"/>
    </location>
</feature>
<reference evidence="2 3" key="1">
    <citation type="submission" date="2020-08" db="EMBL/GenBank/DDBJ databases">
        <title>Genome public.</title>
        <authorList>
            <person name="Liu C."/>
            <person name="Sun Q."/>
        </authorList>
    </citation>
    <scope>NUCLEOTIDE SEQUENCE [LARGE SCALE GENOMIC DNA]</scope>
    <source>
        <strain evidence="2 3">NSJ-13</strain>
    </source>
</reference>
<organism evidence="2 3">
    <name type="scientific">Ruminococcus hominis</name>
    <dbReference type="NCBI Taxonomy" id="2763065"/>
    <lineage>
        <taxon>Bacteria</taxon>
        <taxon>Bacillati</taxon>
        <taxon>Bacillota</taxon>
        <taxon>Clostridia</taxon>
        <taxon>Eubacteriales</taxon>
        <taxon>Oscillospiraceae</taxon>
        <taxon>Ruminococcus</taxon>
    </lineage>
</organism>
<evidence type="ECO:0000313" key="2">
    <source>
        <dbReference type="EMBL" id="MBC5684834.1"/>
    </source>
</evidence>
<gene>
    <name evidence="2" type="ORF">H8S40_15040</name>
</gene>
<dbReference type="SUPFAM" id="SSF55008">
    <property type="entry name" value="HMA, heavy metal-associated domain"/>
    <property type="match status" value="1"/>
</dbReference>
<dbReference type="EMBL" id="JACOPE010000001">
    <property type="protein sequence ID" value="MBC5684834.1"/>
    <property type="molecule type" value="Genomic_DNA"/>
</dbReference>
<dbReference type="Pfam" id="PF00403">
    <property type="entry name" value="HMA"/>
    <property type="match status" value="1"/>
</dbReference>
<dbReference type="InterPro" id="IPR006121">
    <property type="entry name" value="HMA_dom"/>
</dbReference>
<evidence type="ECO:0000313" key="3">
    <source>
        <dbReference type="Proteomes" id="UP000631576"/>
    </source>
</evidence>
<proteinExistence type="predicted"/>
<keyword evidence="3" id="KW-1185">Reference proteome</keyword>
<name>A0ABR7GBL7_9FIRM</name>
<protein>
    <submittedName>
        <fullName evidence="2">Heavy-metal-associated domain-containing protein</fullName>
    </submittedName>
</protein>
<sequence>MIKTTVKVSGMACTMCEAHINEAIRGAFSVKKVKSNHSKGETIILSEEPLDEAAIRRTIEATGYTIGEITSQHVEKKVGIVDFIRRKL</sequence>